<reference evidence="2" key="1">
    <citation type="submission" date="2021-03" db="EMBL/GenBank/DDBJ databases">
        <authorList>
            <person name="Tagirdzhanova G."/>
        </authorList>
    </citation>
    <scope>NUCLEOTIDE SEQUENCE</scope>
</reference>
<dbReference type="AlphaFoldDB" id="A0A8H3EU11"/>
<feature type="region of interest" description="Disordered" evidence="1">
    <location>
        <begin position="141"/>
        <end position="176"/>
    </location>
</feature>
<dbReference type="Gene3D" id="3.10.450.50">
    <property type="match status" value="1"/>
</dbReference>
<evidence type="ECO:0008006" key="4">
    <source>
        <dbReference type="Google" id="ProtNLM"/>
    </source>
</evidence>
<comment type="caution">
    <text evidence="2">The sequence shown here is derived from an EMBL/GenBank/DDBJ whole genome shotgun (WGS) entry which is preliminary data.</text>
</comment>
<name>A0A8H3EU11_9LECA</name>
<gene>
    <name evidence="2" type="ORF">GOMPHAMPRED_007065</name>
</gene>
<evidence type="ECO:0000256" key="1">
    <source>
        <dbReference type="SAM" id="MobiDB-lite"/>
    </source>
</evidence>
<accession>A0A8H3EU11</accession>
<dbReference type="EMBL" id="CAJPDQ010000005">
    <property type="protein sequence ID" value="CAF9910363.1"/>
    <property type="molecule type" value="Genomic_DNA"/>
</dbReference>
<dbReference type="SUPFAM" id="SSF54427">
    <property type="entry name" value="NTF2-like"/>
    <property type="match status" value="1"/>
</dbReference>
<dbReference type="InterPro" id="IPR032710">
    <property type="entry name" value="NTF2-like_dom_sf"/>
</dbReference>
<dbReference type="PANTHER" id="PTHR39598">
    <property type="entry name" value="AUSTINOL SYNTHESIS PROTEIN F-RELATED"/>
    <property type="match status" value="1"/>
</dbReference>
<dbReference type="PANTHER" id="PTHR39598:SF1">
    <property type="entry name" value="AUSTINOID BIOSYNTHESIS CLUSTERS PROTEIN F-RELATED"/>
    <property type="match status" value="1"/>
</dbReference>
<sequence>MLSATSTPKSKQRQLADRFVQAFNNMDVDYISSTRAPDCLRHILPTTLGHAPMDNRTFISSLHHLKAIFHNFSLTCHDVIEDAGSHRIWMYLTARADTVVGEYVNEYVWFLTFDEAGEKIVESKEFVDTIMNRDFFPKLAKAMREQQQQQQQTDGTNNKAKAGGQREGMEVNGSAR</sequence>
<evidence type="ECO:0000313" key="2">
    <source>
        <dbReference type="EMBL" id="CAF9910363.1"/>
    </source>
</evidence>
<dbReference type="OrthoDB" id="3758478at2759"/>
<keyword evidence="3" id="KW-1185">Reference proteome</keyword>
<evidence type="ECO:0000313" key="3">
    <source>
        <dbReference type="Proteomes" id="UP000664169"/>
    </source>
</evidence>
<dbReference type="Proteomes" id="UP000664169">
    <property type="component" value="Unassembled WGS sequence"/>
</dbReference>
<proteinExistence type="predicted"/>
<organism evidence="2 3">
    <name type="scientific">Gomphillus americanus</name>
    <dbReference type="NCBI Taxonomy" id="1940652"/>
    <lineage>
        <taxon>Eukaryota</taxon>
        <taxon>Fungi</taxon>
        <taxon>Dikarya</taxon>
        <taxon>Ascomycota</taxon>
        <taxon>Pezizomycotina</taxon>
        <taxon>Lecanoromycetes</taxon>
        <taxon>OSLEUM clade</taxon>
        <taxon>Ostropomycetidae</taxon>
        <taxon>Ostropales</taxon>
        <taxon>Graphidaceae</taxon>
        <taxon>Gomphilloideae</taxon>
        <taxon>Gomphillus</taxon>
    </lineage>
</organism>
<protein>
    <recommendedName>
        <fullName evidence="4">SnoaL-like domain-containing protein</fullName>
    </recommendedName>
</protein>
<dbReference type="InterPro" id="IPR050977">
    <property type="entry name" value="Fungal_Meroterpenoid_Isomerase"/>
</dbReference>